<keyword evidence="3" id="KW-0996">Nickel insertion</keyword>
<comment type="function">
    <text evidence="3">Required for maturation of urease via the functional incorporation of the urease nickel metallocenter.</text>
</comment>
<dbReference type="PANTHER" id="PTHR33643">
    <property type="entry name" value="UREASE ACCESSORY PROTEIN D"/>
    <property type="match status" value="1"/>
</dbReference>
<organism evidence="4 5">
    <name type="scientific">Mycolicibacterium neoaurum VKM Ac-1815D</name>
    <dbReference type="NCBI Taxonomy" id="700508"/>
    <lineage>
        <taxon>Bacteria</taxon>
        <taxon>Bacillati</taxon>
        <taxon>Actinomycetota</taxon>
        <taxon>Actinomycetes</taxon>
        <taxon>Mycobacteriales</taxon>
        <taxon>Mycobacteriaceae</taxon>
        <taxon>Mycolicibacterium</taxon>
    </lineage>
</organism>
<dbReference type="Pfam" id="PF01774">
    <property type="entry name" value="UreD"/>
    <property type="match status" value="1"/>
</dbReference>
<dbReference type="GO" id="GO:0016151">
    <property type="term" value="F:nickel cation binding"/>
    <property type="evidence" value="ECO:0007669"/>
    <property type="project" value="UniProtKB-UniRule"/>
</dbReference>
<dbReference type="EMBL" id="CP006936">
    <property type="protein sequence ID" value="AHC27300.1"/>
    <property type="molecule type" value="Genomic_DNA"/>
</dbReference>
<keyword evidence="5" id="KW-1185">Reference proteome</keyword>
<reference evidence="4 5" key="1">
    <citation type="journal article" date="2014" name="Genome Announc.">
        <title>Complete Genome Sequence of Sterol-Transforming Mycobacterium neoaurum Strain VKM Ac-1815D.</title>
        <authorList>
            <person name="Shtratnikova V.Y."/>
            <person name="Bragin E.Y."/>
            <person name="Dovbnya D.V."/>
            <person name="Pekov Y.A."/>
            <person name="Schelkunov M.I."/>
            <person name="Strizhov N."/>
            <person name="Ivashina T.V."/>
            <person name="Ashapkin V.V."/>
            <person name="Donova M.V."/>
        </authorList>
    </citation>
    <scope>NUCLEOTIDE SEQUENCE [LARGE SCALE GENOMIC DNA]</scope>
    <source>
        <strain evidence="4 5">VKM Ac-1815D</strain>
    </source>
</reference>
<proteinExistence type="inferred from homology"/>
<evidence type="ECO:0000256" key="3">
    <source>
        <dbReference type="HAMAP-Rule" id="MF_01384"/>
    </source>
</evidence>
<dbReference type="KEGG" id="mne:D174_23340"/>
<dbReference type="PANTHER" id="PTHR33643:SF1">
    <property type="entry name" value="UREASE ACCESSORY PROTEIN D"/>
    <property type="match status" value="1"/>
</dbReference>
<sequence>MAPGVLSLHTRADASGATRITGLRQRYPQRVTTALHSDPAYPHAANLCVQSPSGGTFSDDDLRTTVRCASGTHLHLTSQAATQVFAGGGPGARHRLSFGVESGAVLEYLPKTIIPQADSTFVQQLEVDVARGGVYIGWDAIAAGRIAHGERFRYAAVDTAFTVRIQGRVVARDRQLVTADAAIGADYLATLLIIAPDRCVTAVLSAVRAALAWHRDSEGGAGELPSAAGIFARIRAESAPALLAAQLALHTAARTILATAPIVRSTP</sequence>
<dbReference type="InterPro" id="IPR002669">
    <property type="entry name" value="UreD"/>
</dbReference>
<accession>V5XFU3</accession>
<dbReference type="eggNOG" id="COG0829">
    <property type="taxonomic scope" value="Bacteria"/>
</dbReference>
<dbReference type="HAMAP" id="MF_01384">
    <property type="entry name" value="UreD"/>
    <property type="match status" value="1"/>
</dbReference>
<gene>
    <name evidence="3" type="primary">ureD</name>
    <name evidence="4" type="ORF">D174_23340</name>
</gene>
<comment type="similarity">
    <text evidence="1 3">Belongs to the UreD family.</text>
</comment>
<name>V5XFU3_MYCNE</name>
<evidence type="ECO:0000313" key="4">
    <source>
        <dbReference type="EMBL" id="AHC27300.1"/>
    </source>
</evidence>
<dbReference type="AlphaFoldDB" id="V5XFU3"/>
<dbReference type="GO" id="GO:0005737">
    <property type="term" value="C:cytoplasm"/>
    <property type="evidence" value="ECO:0007669"/>
    <property type="project" value="UniProtKB-SubCell"/>
</dbReference>
<comment type="subcellular location">
    <subcellularLocation>
        <location evidence="3">Cytoplasm</location>
    </subcellularLocation>
</comment>
<protein>
    <recommendedName>
        <fullName evidence="3">Urease accessory protein UreD</fullName>
    </recommendedName>
</protein>
<comment type="subunit">
    <text evidence="3">UreD, UreF and UreG form a complex that acts as a GTP-hydrolysis-dependent molecular chaperone, activating the urease apoprotein by helping to assemble the nickel containing metallocenter of UreC. The UreE protein probably delivers the nickel.</text>
</comment>
<dbReference type="Proteomes" id="UP000018763">
    <property type="component" value="Chromosome"/>
</dbReference>
<evidence type="ECO:0000256" key="2">
    <source>
        <dbReference type="ARBA" id="ARBA00023186"/>
    </source>
</evidence>
<keyword evidence="3" id="KW-0963">Cytoplasm</keyword>
<evidence type="ECO:0000313" key="5">
    <source>
        <dbReference type="Proteomes" id="UP000018763"/>
    </source>
</evidence>
<keyword evidence="2 3" id="KW-0143">Chaperone</keyword>
<evidence type="ECO:0000256" key="1">
    <source>
        <dbReference type="ARBA" id="ARBA00007177"/>
    </source>
</evidence>